<dbReference type="VEuPathDB" id="FungiDB:PV09_05925"/>
<dbReference type="OrthoDB" id="205099at2759"/>
<keyword evidence="7 9" id="KW-0539">Nucleus</keyword>
<evidence type="ECO:0000256" key="6">
    <source>
        <dbReference type="ARBA" id="ARBA00023163"/>
    </source>
</evidence>
<evidence type="ECO:0000256" key="1">
    <source>
        <dbReference type="ARBA" id="ARBA00004123"/>
    </source>
</evidence>
<gene>
    <name evidence="12" type="ORF">PV09_05925</name>
</gene>
<sequence length="1063" mass="119165">MPGRLLKMTTNGVEGADHVVNGKQSLPGAVQPANESSIPGLGKRASDNALVNGDSHLPGLGAYPTPNGVSPSSPAKTALPDSMYDLPEEVVHITTGVHSLGALIQRVSAQCFNELEATVDQLARLPLQIPSPMANGAGGIHQTPTLSGKDEERNKQKKGLILKFASDFRAKFIKLLVLTDWAKRDQKDVSKLIDLKNWLVVQDDAALQAGNWFYNIIKDLRSFKLANPDLETALAVLSKGDVPWLPHLDFREQKALSPESTLKVLRQMNAIINLRLVLHEELIPQLRDYRVANGRATFTFPQEFELDVYVASEDPEQPWYFLDVRFLFEPAPQMKGERLRAVVDSRMNMALAENGLKGACELAHDFVLTHKINILRKQAQELQRGIWASSLNVDMIRRTLVVQYWTESPQPKSWIEIGIATGKDKSRRRKADNAISSQVKTRWIRNGKEQKDVEVPIDLANLSLERLLSAYIARHSSHLLESVQEGLETQALNLAHGEERLLKIDLTTSETEPADCVLRARIGGHPTTALQIDGITGRLYFSPAGIATPKAQEALERAKDPATEAPATLLRYLTYDIQLRLERLIDNLGWEAMRHLKITRDDISRRTKREALRFGLYQPRSFKGSHWYIMFTINLCGESWWVLEFDPSSPSNANADVACSRLKVPGTGDLLAPLSVQTLKKLEQSAISASSYIAANRDLTARGVSTAIRHVPIDLSKTPLASSFKSSTAEKTLPTLMIRFSQLLRSTRQGFANDLLQLQYLSFDTDLGQVRLVAKGRMRDPAKVQDVLQKTKDSNVAFSPDGSFSMLLSAKVGVSVVPTIVARLNTLNTLCHFAKILRRSGFECKTISFSKVCFRFAQDQEITLVFAGTEEDPRIKLEIARDNPHRRVAPLLEEIVNDPEMGFERFVLALDYFHPVLRAFQRLEQKHALDYPAAPIIHPRQVDFYRLLYPNPNNPKEPYVIFDLSFKRNKDDLEWRIAEFSNQNAKLEREKVFPNIEAKLSEFMKRVGTGWTGMRSMIIAPHKGGIEEAILELDRCVWDAMGRGTISHSRDGKGIGQDVITID</sequence>
<dbReference type="InterPro" id="IPR013947">
    <property type="entry name" value="Mediator_Med14"/>
</dbReference>
<keyword evidence="6 9" id="KW-0804">Transcription</keyword>
<keyword evidence="5 9" id="KW-0010">Activator</keyword>
<evidence type="ECO:0000259" key="11">
    <source>
        <dbReference type="Pfam" id="PF08638"/>
    </source>
</evidence>
<comment type="subcellular location">
    <subcellularLocation>
        <location evidence="1 9">Nucleus</location>
    </subcellularLocation>
</comment>
<evidence type="ECO:0000256" key="3">
    <source>
        <dbReference type="ARBA" id="ARBA00019619"/>
    </source>
</evidence>
<comment type="similarity">
    <text evidence="2 9">Belongs to the Mediator complex subunit 14 family.</text>
</comment>
<dbReference type="HOGENOM" id="CLU_003573_1_0_1"/>
<comment type="function">
    <text evidence="9">Component of the Mediator complex, a coactivator involved in the regulated transcription of nearly all RNA polymerase II-dependent genes. Mediator functions as a bridge to convey information from gene-specific regulatory proteins to the basal RNA polymerase II transcription machinery. Mediator is recruited to promoters by direct interactions with regulatory proteins and serves as a scaffold for the assembly of a functional preinitiation complex with RNA polymerase II and the general transcription factors.</text>
</comment>
<keyword evidence="13" id="KW-1185">Reference proteome</keyword>
<reference evidence="12 13" key="1">
    <citation type="submission" date="2015-01" db="EMBL/GenBank/DDBJ databases">
        <title>The Genome Sequence of Ochroconis gallopava CBS43764.</title>
        <authorList>
            <consortium name="The Broad Institute Genomics Platform"/>
            <person name="Cuomo C."/>
            <person name="de Hoog S."/>
            <person name="Gorbushina A."/>
            <person name="Stielow B."/>
            <person name="Teixiera M."/>
            <person name="Abouelleil A."/>
            <person name="Chapman S.B."/>
            <person name="Priest M."/>
            <person name="Young S.K."/>
            <person name="Wortman J."/>
            <person name="Nusbaum C."/>
            <person name="Birren B."/>
        </authorList>
    </citation>
    <scope>NUCLEOTIDE SEQUENCE [LARGE SCALE GENOMIC DNA]</scope>
    <source>
        <strain evidence="12 13">CBS 43764</strain>
    </source>
</reference>
<dbReference type="Proteomes" id="UP000053259">
    <property type="component" value="Unassembled WGS sequence"/>
</dbReference>
<dbReference type="GO" id="GO:0070847">
    <property type="term" value="C:core mediator complex"/>
    <property type="evidence" value="ECO:0007669"/>
    <property type="project" value="TreeGrafter"/>
</dbReference>
<evidence type="ECO:0000256" key="4">
    <source>
        <dbReference type="ARBA" id="ARBA00023015"/>
    </source>
</evidence>
<organism evidence="12 13">
    <name type="scientific">Verruconis gallopava</name>
    <dbReference type="NCBI Taxonomy" id="253628"/>
    <lineage>
        <taxon>Eukaryota</taxon>
        <taxon>Fungi</taxon>
        <taxon>Dikarya</taxon>
        <taxon>Ascomycota</taxon>
        <taxon>Pezizomycotina</taxon>
        <taxon>Dothideomycetes</taxon>
        <taxon>Pleosporomycetidae</taxon>
        <taxon>Venturiales</taxon>
        <taxon>Sympoventuriaceae</taxon>
        <taxon>Verruconis</taxon>
    </lineage>
</organism>
<evidence type="ECO:0000256" key="5">
    <source>
        <dbReference type="ARBA" id="ARBA00023159"/>
    </source>
</evidence>
<dbReference type="GO" id="GO:0016592">
    <property type="term" value="C:mediator complex"/>
    <property type="evidence" value="ECO:0007669"/>
    <property type="project" value="UniProtKB-UniRule"/>
</dbReference>
<dbReference type="InterPro" id="IPR055122">
    <property type="entry name" value="Med14_N"/>
</dbReference>
<dbReference type="EMBL" id="KN847547">
    <property type="protein sequence ID" value="KIW02874.1"/>
    <property type="molecule type" value="Genomic_DNA"/>
</dbReference>
<dbReference type="InParanoid" id="A0A0D2AUP4"/>
<accession>A0A0D2AUP4</accession>
<evidence type="ECO:0000256" key="2">
    <source>
        <dbReference type="ARBA" id="ARBA00007813"/>
    </source>
</evidence>
<evidence type="ECO:0000313" key="13">
    <source>
        <dbReference type="Proteomes" id="UP000053259"/>
    </source>
</evidence>
<dbReference type="Pfam" id="PF26204">
    <property type="entry name" value="Med14_fung"/>
    <property type="match status" value="1"/>
</dbReference>
<name>A0A0D2AUP4_9PEZI</name>
<evidence type="ECO:0000256" key="7">
    <source>
        <dbReference type="ARBA" id="ARBA00023242"/>
    </source>
</evidence>
<keyword evidence="4 9" id="KW-0805">Transcription regulation</keyword>
<comment type="subunit">
    <text evidence="9">Component of the Mediator complex.</text>
</comment>
<proteinExistence type="inferred from homology"/>
<dbReference type="AlphaFoldDB" id="A0A0D2AUP4"/>
<dbReference type="PANTHER" id="PTHR12809">
    <property type="entry name" value="MEDIATOR COMPLEX SUBUNIT"/>
    <property type="match status" value="1"/>
</dbReference>
<dbReference type="STRING" id="253628.A0A0D2AUP4"/>
<dbReference type="RefSeq" id="XP_016212743.1">
    <property type="nucleotide sequence ID" value="XM_016359494.1"/>
</dbReference>
<dbReference type="PANTHER" id="PTHR12809:SF2">
    <property type="entry name" value="MEDIATOR OF RNA POLYMERASE II TRANSCRIPTION SUBUNIT 14"/>
    <property type="match status" value="1"/>
</dbReference>
<dbReference type="GO" id="GO:0003712">
    <property type="term" value="F:transcription coregulator activity"/>
    <property type="evidence" value="ECO:0007669"/>
    <property type="project" value="UniProtKB-UniRule"/>
</dbReference>
<dbReference type="GO" id="GO:0006357">
    <property type="term" value="P:regulation of transcription by RNA polymerase II"/>
    <property type="evidence" value="ECO:0007669"/>
    <property type="project" value="InterPro"/>
</dbReference>
<evidence type="ECO:0000256" key="10">
    <source>
        <dbReference type="SAM" id="MobiDB-lite"/>
    </source>
</evidence>
<dbReference type="GeneID" id="27313898"/>
<feature type="domain" description="Mediator complex subunit MED14 N-terminal" evidence="11">
    <location>
        <begin position="99"/>
        <end position="311"/>
    </location>
</feature>
<evidence type="ECO:0000313" key="12">
    <source>
        <dbReference type="EMBL" id="KIW02874.1"/>
    </source>
</evidence>
<feature type="region of interest" description="Disordered" evidence="10">
    <location>
        <begin position="133"/>
        <end position="153"/>
    </location>
</feature>
<dbReference type="Pfam" id="PF08638">
    <property type="entry name" value="Med14"/>
    <property type="match status" value="1"/>
</dbReference>
<evidence type="ECO:0000256" key="9">
    <source>
        <dbReference type="RuleBase" id="RU365082"/>
    </source>
</evidence>
<evidence type="ECO:0000256" key="8">
    <source>
        <dbReference type="ARBA" id="ARBA00032007"/>
    </source>
</evidence>
<protein>
    <recommendedName>
        <fullName evidence="3 9">Mediator of RNA polymerase II transcription subunit 14</fullName>
    </recommendedName>
    <alternativeName>
        <fullName evidence="8 9">Mediator complex subunit 14</fullName>
    </alternativeName>
</protein>